<proteinExistence type="inferred from homology"/>
<name>A0A8J3J5W3_9ACTN</name>
<evidence type="ECO:0000256" key="3">
    <source>
        <dbReference type="ARBA" id="ARBA00022729"/>
    </source>
</evidence>
<sequence length="482" mass="53732">MRRRTALRAAAVGLAAAGTAAGASGCGSGDTDPKQISVLTVQDPFFYAVQRLLPEFRRQTGITVRLEGLDYDTLNARSTNAFLTKQNSIDVVSPDSMWLSRWANSGWLVSLDDLIARDRDEVRPDDFIPSTIHSLSEWGGHVYTLPAAAYSQVAMYRTDVFDRLGLDAPPRRTDQSWTWDDYLDRVRAIDGRRVGGRTMHGTVVSGAGPQPIVHMYSQLAASNGARWFRSFPGSKRWDFTPTLDSPENRTALSMFHQLYRNSPAAAVNYVWFDAGTAFSSGTVGMFYWWTPYIRLITRTTYMGKAQSPVVGRYGVAPLPQRPGYPQKTSIGGYAFGISKYSAKRESCWRFIKWVTSAATQRKMALLPDSLFADFARASLYGDEQVTRQYPFLDVQLRGLRDGDGKAVRPPSMNYTTIEGYYGRRLNKVLAGQDSPDSALAAVQRQAVDTMGIDGFLPWPRASYPDTVDRTRDLLQRLSGRPS</sequence>
<evidence type="ECO:0000313" key="6">
    <source>
        <dbReference type="Proteomes" id="UP000612808"/>
    </source>
</evidence>
<keyword evidence="6" id="KW-1185">Reference proteome</keyword>
<dbReference type="PANTHER" id="PTHR43649:SF34">
    <property type="entry name" value="ABC TRANSPORTER PERIPLASMIC-BINDING PROTEIN YCJN-RELATED"/>
    <property type="match status" value="1"/>
</dbReference>
<evidence type="ECO:0000256" key="2">
    <source>
        <dbReference type="ARBA" id="ARBA00022448"/>
    </source>
</evidence>
<dbReference type="CDD" id="cd13585">
    <property type="entry name" value="PBP2_TMBP_like"/>
    <property type="match status" value="1"/>
</dbReference>
<dbReference type="Proteomes" id="UP000612808">
    <property type="component" value="Unassembled WGS sequence"/>
</dbReference>
<evidence type="ECO:0000313" key="5">
    <source>
        <dbReference type="EMBL" id="GID15330.1"/>
    </source>
</evidence>
<reference evidence="5" key="1">
    <citation type="submission" date="2021-01" db="EMBL/GenBank/DDBJ databases">
        <title>Whole genome shotgun sequence of Actinocatenispora rupis NBRC 107355.</title>
        <authorList>
            <person name="Komaki H."/>
            <person name="Tamura T."/>
        </authorList>
    </citation>
    <scope>NUCLEOTIDE SEQUENCE</scope>
    <source>
        <strain evidence="5">NBRC 107355</strain>
    </source>
</reference>
<dbReference type="InterPro" id="IPR006059">
    <property type="entry name" value="SBP"/>
</dbReference>
<accession>A0A8J3J5W3</accession>
<feature type="signal peptide" evidence="4">
    <location>
        <begin position="1"/>
        <end position="23"/>
    </location>
</feature>
<dbReference type="PANTHER" id="PTHR43649">
    <property type="entry name" value="ARABINOSE-BINDING PROTEIN-RELATED"/>
    <property type="match status" value="1"/>
</dbReference>
<comment type="caution">
    <text evidence="5">The sequence shown here is derived from an EMBL/GenBank/DDBJ whole genome shotgun (WGS) entry which is preliminary data.</text>
</comment>
<keyword evidence="2" id="KW-0813">Transport</keyword>
<dbReference type="Gene3D" id="3.40.190.10">
    <property type="entry name" value="Periplasmic binding protein-like II"/>
    <property type="match status" value="2"/>
</dbReference>
<dbReference type="PROSITE" id="PS51257">
    <property type="entry name" value="PROKAR_LIPOPROTEIN"/>
    <property type="match status" value="1"/>
</dbReference>
<keyword evidence="3 4" id="KW-0732">Signal</keyword>
<evidence type="ECO:0000256" key="1">
    <source>
        <dbReference type="ARBA" id="ARBA00008520"/>
    </source>
</evidence>
<feature type="chain" id="PRO_5038993266" evidence="4">
    <location>
        <begin position="24"/>
        <end position="482"/>
    </location>
</feature>
<dbReference type="AlphaFoldDB" id="A0A8J3J5W3"/>
<protein>
    <submittedName>
        <fullName evidence="5">Sugar ABC transporter substrate-binding protein</fullName>
    </submittedName>
</protein>
<gene>
    <name evidence="5" type="ORF">Aru02nite_62190</name>
</gene>
<organism evidence="5 6">
    <name type="scientific">Actinocatenispora rupis</name>
    <dbReference type="NCBI Taxonomy" id="519421"/>
    <lineage>
        <taxon>Bacteria</taxon>
        <taxon>Bacillati</taxon>
        <taxon>Actinomycetota</taxon>
        <taxon>Actinomycetes</taxon>
        <taxon>Micromonosporales</taxon>
        <taxon>Micromonosporaceae</taxon>
        <taxon>Actinocatenispora</taxon>
    </lineage>
</organism>
<evidence type="ECO:0000256" key="4">
    <source>
        <dbReference type="SAM" id="SignalP"/>
    </source>
</evidence>
<dbReference type="RefSeq" id="WP_203663594.1">
    <property type="nucleotide sequence ID" value="NZ_BAAAZM010000021.1"/>
</dbReference>
<dbReference type="EMBL" id="BOMB01000041">
    <property type="protein sequence ID" value="GID15330.1"/>
    <property type="molecule type" value="Genomic_DNA"/>
</dbReference>
<dbReference type="SUPFAM" id="SSF53850">
    <property type="entry name" value="Periplasmic binding protein-like II"/>
    <property type="match status" value="1"/>
</dbReference>
<comment type="similarity">
    <text evidence="1">Belongs to the bacterial solute-binding protein 1 family.</text>
</comment>
<dbReference type="Pfam" id="PF01547">
    <property type="entry name" value="SBP_bac_1"/>
    <property type="match status" value="1"/>
</dbReference>
<dbReference type="InterPro" id="IPR050490">
    <property type="entry name" value="Bact_solute-bd_prot1"/>
</dbReference>